<dbReference type="PROSITE" id="PS50109">
    <property type="entry name" value="HIS_KIN"/>
    <property type="match status" value="1"/>
</dbReference>
<evidence type="ECO:0000256" key="3">
    <source>
        <dbReference type="ARBA" id="ARBA00022679"/>
    </source>
</evidence>
<keyword evidence="7" id="KW-1133">Transmembrane helix</keyword>
<sequence>MKWTRRTHYIKIMFFVIAIVIAIGSLWVSHTITEALSQEERNKMEVWAEAIHSLNTADENTDLALVLKVVNGNNTIPVVVIDAKDSVQAIRNINFTATKSADVNSQALALAHQLKRKGRAIKLQMSDNPHDFIEVCYDDSLLIKRLTIYPYIQLTVVVLFITLALLALLWSKKAEQNRLWVGLSKETAHQLGTPISSLMAWNEILKEQYPDDPFITDMGEDVKRLQLIADRFSKIGSQPTFEPCNMNDIVLKVSAYIGKRASSGIAIETKLSAEPAVARINMLLIEWVIENLCKNAIDAIGNKGAITIEVMNMKHGVVVDVSDTGKGIRKADIANVFRPGFTTKKRGWGLGLSLAKRIIEQYHKGHIFVKQSEQGVGTTFRIELLS</sequence>
<gene>
    <name evidence="9" type="ORF">KZO38_09660</name>
</gene>
<evidence type="ECO:0000256" key="5">
    <source>
        <dbReference type="ARBA" id="ARBA00022777"/>
    </source>
</evidence>
<dbReference type="InterPro" id="IPR005467">
    <property type="entry name" value="His_kinase_dom"/>
</dbReference>
<dbReference type="EC" id="2.7.13.3" evidence="2"/>
<comment type="catalytic activity">
    <reaction evidence="1">
        <text>ATP + protein L-histidine = ADP + protein N-phospho-L-histidine.</text>
        <dbReference type="EC" id="2.7.13.3"/>
    </reaction>
</comment>
<proteinExistence type="predicted"/>
<dbReference type="InterPro" id="IPR003594">
    <property type="entry name" value="HATPase_dom"/>
</dbReference>
<feature type="transmembrane region" description="Helical" evidence="7">
    <location>
        <begin position="12"/>
        <end position="32"/>
    </location>
</feature>
<keyword evidence="6" id="KW-0067">ATP-binding</keyword>
<evidence type="ECO:0000256" key="4">
    <source>
        <dbReference type="ARBA" id="ARBA00022741"/>
    </source>
</evidence>
<keyword evidence="3" id="KW-0808">Transferase</keyword>
<evidence type="ECO:0000256" key="1">
    <source>
        <dbReference type="ARBA" id="ARBA00000085"/>
    </source>
</evidence>
<dbReference type="Proteomes" id="UP000788426">
    <property type="component" value="Unassembled WGS sequence"/>
</dbReference>
<dbReference type="SMART" id="SM00387">
    <property type="entry name" value="HATPase_c"/>
    <property type="match status" value="1"/>
</dbReference>
<evidence type="ECO:0000256" key="7">
    <source>
        <dbReference type="SAM" id="Phobius"/>
    </source>
</evidence>
<keyword evidence="7" id="KW-0812">Transmembrane</keyword>
<dbReference type="CDD" id="cd00075">
    <property type="entry name" value="HATPase"/>
    <property type="match status" value="1"/>
</dbReference>
<dbReference type="EMBL" id="JAHXCT010000007">
    <property type="protein sequence ID" value="MBW4770018.1"/>
    <property type="molecule type" value="Genomic_DNA"/>
</dbReference>
<protein>
    <recommendedName>
        <fullName evidence="2">histidine kinase</fullName>
        <ecNumber evidence="2">2.7.13.3</ecNumber>
    </recommendedName>
</protein>
<dbReference type="PANTHER" id="PTHR44936:SF10">
    <property type="entry name" value="SENSOR PROTEIN RSTB"/>
    <property type="match status" value="1"/>
</dbReference>
<name>A0ABS6YEL1_9BACT</name>
<evidence type="ECO:0000259" key="8">
    <source>
        <dbReference type="PROSITE" id="PS50109"/>
    </source>
</evidence>
<feature type="domain" description="Histidine kinase" evidence="8">
    <location>
        <begin position="186"/>
        <end position="386"/>
    </location>
</feature>
<dbReference type="PANTHER" id="PTHR44936">
    <property type="entry name" value="SENSOR PROTEIN CREC"/>
    <property type="match status" value="1"/>
</dbReference>
<accession>A0ABS6YEL1</accession>
<organism evidence="9 10">
    <name type="scientific">Hoylesella nanceiensis</name>
    <dbReference type="NCBI Taxonomy" id="425941"/>
    <lineage>
        <taxon>Bacteria</taxon>
        <taxon>Pseudomonadati</taxon>
        <taxon>Bacteroidota</taxon>
        <taxon>Bacteroidia</taxon>
        <taxon>Bacteroidales</taxon>
        <taxon>Prevotellaceae</taxon>
        <taxon>Hoylesella</taxon>
    </lineage>
</organism>
<dbReference type="Pfam" id="PF02518">
    <property type="entry name" value="HATPase_c"/>
    <property type="match status" value="1"/>
</dbReference>
<dbReference type="InterPro" id="IPR050980">
    <property type="entry name" value="2C_sensor_his_kinase"/>
</dbReference>
<keyword evidence="4" id="KW-0547">Nucleotide-binding</keyword>
<evidence type="ECO:0000313" key="10">
    <source>
        <dbReference type="Proteomes" id="UP000788426"/>
    </source>
</evidence>
<evidence type="ECO:0000256" key="2">
    <source>
        <dbReference type="ARBA" id="ARBA00012438"/>
    </source>
</evidence>
<keyword evidence="10" id="KW-1185">Reference proteome</keyword>
<dbReference type="GO" id="GO:0016301">
    <property type="term" value="F:kinase activity"/>
    <property type="evidence" value="ECO:0007669"/>
    <property type="project" value="UniProtKB-KW"/>
</dbReference>
<keyword evidence="7" id="KW-0472">Membrane</keyword>
<evidence type="ECO:0000256" key="6">
    <source>
        <dbReference type="ARBA" id="ARBA00022840"/>
    </source>
</evidence>
<reference evidence="9 10" key="1">
    <citation type="submission" date="2021-07" db="EMBL/GenBank/DDBJ databases">
        <title>Genomic diversity and antimicrobial resistance of Prevotella spp. isolated from chronic lung disease airways.</title>
        <authorList>
            <person name="Webb K.A."/>
            <person name="Olagoke O.S."/>
            <person name="Baird T."/>
            <person name="Neill J."/>
            <person name="Pham A."/>
            <person name="Wells T.J."/>
            <person name="Ramsay K.A."/>
            <person name="Bell S.C."/>
            <person name="Sarovich D.S."/>
            <person name="Price E.P."/>
        </authorList>
    </citation>
    <scope>NUCLEOTIDE SEQUENCE [LARGE SCALE GENOMIC DNA]</scope>
    <source>
        <strain evidence="9 10">SCHI0011.S.12</strain>
    </source>
</reference>
<feature type="transmembrane region" description="Helical" evidence="7">
    <location>
        <begin position="148"/>
        <end position="170"/>
    </location>
</feature>
<keyword evidence="5 9" id="KW-0418">Kinase</keyword>
<dbReference type="RefSeq" id="WP_219482192.1">
    <property type="nucleotide sequence ID" value="NZ_JAHXCT010000007.1"/>
</dbReference>
<comment type="caution">
    <text evidence="9">The sequence shown here is derived from an EMBL/GenBank/DDBJ whole genome shotgun (WGS) entry which is preliminary data.</text>
</comment>
<evidence type="ECO:0000313" key="9">
    <source>
        <dbReference type="EMBL" id="MBW4770018.1"/>
    </source>
</evidence>